<organism evidence="1 2">
    <name type="scientific">Candidatus Limenecus avicola</name>
    <dbReference type="NCBI Taxonomy" id="2840847"/>
    <lineage>
        <taxon>Bacteria</taxon>
        <taxon>Bacillati</taxon>
        <taxon>Bacillota</taxon>
        <taxon>Clostridia</taxon>
        <taxon>Eubacteriales</taxon>
        <taxon>Clostridiaceae</taxon>
        <taxon>Clostridiaceae incertae sedis</taxon>
        <taxon>Candidatus Limenecus</taxon>
    </lineage>
</organism>
<reference evidence="1" key="1">
    <citation type="submission" date="2020-10" db="EMBL/GenBank/DDBJ databases">
        <authorList>
            <person name="Gilroy R."/>
        </authorList>
    </citation>
    <scope>NUCLEOTIDE SEQUENCE</scope>
    <source>
        <strain evidence="1">CHK154-7741</strain>
    </source>
</reference>
<name>A0A9D1SRT1_9CLOT</name>
<evidence type="ECO:0000313" key="1">
    <source>
        <dbReference type="EMBL" id="HIU93398.1"/>
    </source>
</evidence>
<dbReference type="EMBL" id="DVOD01000071">
    <property type="protein sequence ID" value="HIU93398.1"/>
    <property type="molecule type" value="Genomic_DNA"/>
</dbReference>
<reference evidence="1" key="2">
    <citation type="journal article" date="2021" name="PeerJ">
        <title>Extensive microbial diversity within the chicken gut microbiome revealed by metagenomics and culture.</title>
        <authorList>
            <person name="Gilroy R."/>
            <person name="Ravi A."/>
            <person name="Getino M."/>
            <person name="Pursley I."/>
            <person name="Horton D.L."/>
            <person name="Alikhan N.F."/>
            <person name="Baker D."/>
            <person name="Gharbi K."/>
            <person name="Hall N."/>
            <person name="Watson M."/>
            <person name="Adriaenssens E.M."/>
            <person name="Foster-Nyarko E."/>
            <person name="Jarju S."/>
            <person name="Secka A."/>
            <person name="Antonio M."/>
            <person name="Oren A."/>
            <person name="Chaudhuri R.R."/>
            <person name="La Ragione R."/>
            <person name="Hildebrand F."/>
            <person name="Pallen M.J."/>
        </authorList>
    </citation>
    <scope>NUCLEOTIDE SEQUENCE</scope>
    <source>
        <strain evidence="1">CHK154-7741</strain>
    </source>
</reference>
<proteinExistence type="predicted"/>
<evidence type="ECO:0000313" key="2">
    <source>
        <dbReference type="Proteomes" id="UP000886748"/>
    </source>
</evidence>
<sequence length="100" mass="11619">MENKRWYDKEPTLSLAVSLIKNSNDTTQQKCAEFIKNRAQDYGITLKSNLLGAFNYVLNRWYDSSEQLAEAFDYLKDADDETRKQIAIEVIAFLEKAECQ</sequence>
<protein>
    <submittedName>
        <fullName evidence="1">Uncharacterized protein</fullName>
    </submittedName>
</protein>
<accession>A0A9D1SRT1</accession>
<dbReference type="AlphaFoldDB" id="A0A9D1SRT1"/>
<gene>
    <name evidence="1" type="ORF">IAD26_09755</name>
</gene>
<comment type="caution">
    <text evidence="1">The sequence shown here is derived from an EMBL/GenBank/DDBJ whole genome shotgun (WGS) entry which is preliminary data.</text>
</comment>
<dbReference type="Proteomes" id="UP000886748">
    <property type="component" value="Unassembled WGS sequence"/>
</dbReference>